<comment type="caution">
    <text evidence="2">The sequence shown here is derived from an EMBL/GenBank/DDBJ whole genome shotgun (WGS) entry which is preliminary data.</text>
</comment>
<evidence type="ECO:0000313" key="2">
    <source>
        <dbReference type="EMBL" id="EPE94388.1"/>
    </source>
</evidence>
<feature type="region of interest" description="Disordered" evidence="1">
    <location>
        <begin position="1"/>
        <end position="23"/>
    </location>
</feature>
<dbReference type="InterPro" id="IPR036850">
    <property type="entry name" value="NDK-like_dom_sf"/>
</dbReference>
<evidence type="ECO:0000313" key="3">
    <source>
        <dbReference type="Proteomes" id="UP000014411"/>
    </source>
</evidence>
<geneLocation type="plasmid" evidence="2">
    <name>pRg502b</name>
</geneLocation>
<dbReference type="Gene3D" id="3.30.70.141">
    <property type="entry name" value="Nucleoside diphosphate kinase-like domain"/>
    <property type="match status" value="1"/>
</dbReference>
<accession>S3I420</accession>
<dbReference type="SUPFAM" id="SSF54919">
    <property type="entry name" value="Nucleoside diphosphate kinase, NDK"/>
    <property type="match status" value="1"/>
</dbReference>
<dbReference type="HOGENOM" id="CLU_072590_0_0_5"/>
<dbReference type="GO" id="GO:0016301">
    <property type="term" value="F:kinase activity"/>
    <property type="evidence" value="ECO:0007669"/>
    <property type="project" value="UniProtKB-KW"/>
</dbReference>
<organism evidence="2 3">
    <name type="scientific">Rhizobium grahamii CCGE 502</name>
    <dbReference type="NCBI Taxonomy" id="990285"/>
    <lineage>
        <taxon>Bacteria</taxon>
        <taxon>Pseudomonadati</taxon>
        <taxon>Pseudomonadota</taxon>
        <taxon>Alphaproteobacteria</taxon>
        <taxon>Hyphomicrobiales</taxon>
        <taxon>Rhizobiaceae</taxon>
        <taxon>Rhizobium/Agrobacterium group</taxon>
        <taxon>Rhizobium</taxon>
    </lineage>
</organism>
<gene>
    <name evidence="2" type="ORF">RGCCGE502_31922</name>
</gene>
<evidence type="ECO:0000256" key="1">
    <source>
        <dbReference type="SAM" id="MobiDB-lite"/>
    </source>
</evidence>
<proteinExistence type="predicted"/>
<dbReference type="RefSeq" id="WP_016558278.1">
    <property type="nucleotide sequence ID" value="NZ_AEYE02000036.1"/>
</dbReference>
<keyword evidence="2" id="KW-0418">Kinase</keyword>
<keyword evidence="3" id="KW-1185">Reference proteome</keyword>
<keyword evidence="2" id="KW-0614">Plasmid</keyword>
<dbReference type="AlphaFoldDB" id="S3I420"/>
<protein>
    <submittedName>
        <fullName evidence="2">Nucleoside diphosphate kinase</fullName>
    </submittedName>
</protein>
<reference evidence="2 3" key="1">
    <citation type="journal article" date="2012" name="J. Bacteriol.">
        <title>Genome sequence of Rhizobium grahamii CCGE502, a broad-host-range symbiont with low nodulation competitiveness in Phaseolus vulgaris.</title>
        <authorList>
            <person name="Althabegoiti M.J."/>
            <person name="Lozano L."/>
            <person name="Torres-Tejerizo G."/>
            <person name="Ormeno-Orrillo E."/>
            <person name="Rogel M.A."/>
            <person name="Gonzalez V."/>
            <person name="Martinez-Romero E."/>
        </authorList>
    </citation>
    <scope>NUCLEOTIDE SEQUENCE [LARGE SCALE GENOMIC DNA]</scope>
    <source>
        <strain evidence="2 3">CCGE 502</strain>
        <plasmid evidence="2">pRg502b</plasmid>
    </source>
</reference>
<name>S3I420_9HYPH</name>
<dbReference type="Proteomes" id="UP000014411">
    <property type="component" value="Unassembled WGS sequence"/>
</dbReference>
<dbReference type="EMBL" id="AEYE02000036">
    <property type="protein sequence ID" value="EPE94388.1"/>
    <property type="molecule type" value="Genomic_DNA"/>
</dbReference>
<sequence>MQARADQSGRGTPHLENDILDGHVAGDPSAPTWRAVTRIPVKAELYGRETYFREGLTDASESLAADMIAALHRSALVMLKPEGLAGGKASAIVEFLRAHGFGITAVIEHTLSRLEWRELWRFQLTAASLDRLAVNDLILQDRVLLLLLHDNGPLRVPATVRLGVLKGPADLDSQPQNCLRRLLAQPNRLFSFCHVADEPADLLRELAILCDRPMRRSVLSRFAVGVLPRREIQLLDETLLASDRIAREFDVQASLQRLAQAACGCSGAATERILVDIARMHRGETIVWRAFATAVAEAGLEIDRWDLALLGATFIVPDEPGASKMIGSVRIDSWL</sequence>
<keyword evidence="2" id="KW-0808">Transferase</keyword>